<proteinExistence type="inferred from homology"/>
<gene>
    <name evidence="3" type="primary">arsA</name>
    <name evidence="3" type="ORF">E3O19_05530</name>
</gene>
<dbReference type="RefSeq" id="WP_134565975.1">
    <property type="nucleotide sequence ID" value="NZ_SOFP01000027.1"/>
</dbReference>
<accession>A0A4R8WYE4</accession>
<dbReference type="Proteomes" id="UP000298412">
    <property type="component" value="Unassembled WGS sequence"/>
</dbReference>
<organism evidence="3 4">
    <name type="scientific">Cryobacterium algoritolerans</name>
    <dbReference type="NCBI Taxonomy" id="1259184"/>
    <lineage>
        <taxon>Bacteria</taxon>
        <taxon>Bacillati</taxon>
        <taxon>Actinomycetota</taxon>
        <taxon>Actinomycetes</taxon>
        <taxon>Micrococcales</taxon>
        <taxon>Microbacteriaceae</taxon>
        <taxon>Cryobacterium</taxon>
    </lineage>
</organism>
<dbReference type="InterPro" id="IPR027417">
    <property type="entry name" value="P-loop_NTPase"/>
</dbReference>
<dbReference type="InterPro" id="IPR025723">
    <property type="entry name" value="ArsA/GET3_ATPase-like"/>
</dbReference>
<dbReference type="InterPro" id="IPR016300">
    <property type="entry name" value="ATPase_ArsA/GET3"/>
</dbReference>
<evidence type="ECO:0000256" key="1">
    <source>
        <dbReference type="ARBA" id="ARBA00011040"/>
    </source>
</evidence>
<dbReference type="EMBL" id="SOFP01000027">
    <property type="protein sequence ID" value="TFC17951.1"/>
    <property type="molecule type" value="Genomic_DNA"/>
</dbReference>
<dbReference type="PIRSF" id="PIRSF001327">
    <property type="entry name" value="Arsenical_pump-driving_ATPase"/>
    <property type="match status" value="1"/>
</dbReference>
<feature type="domain" description="ArsA/GET3 Anion-transporting ATPase-like" evidence="2">
    <location>
        <begin position="9"/>
        <end position="290"/>
    </location>
</feature>
<dbReference type="Pfam" id="PF02374">
    <property type="entry name" value="ArsA_ATPase"/>
    <property type="match status" value="3"/>
</dbReference>
<dbReference type="GO" id="GO:0016887">
    <property type="term" value="F:ATP hydrolysis activity"/>
    <property type="evidence" value="ECO:0007669"/>
    <property type="project" value="InterPro"/>
</dbReference>
<dbReference type="NCBIfam" id="TIGR00345">
    <property type="entry name" value="GET3_arsA_TRC40"/>
    <property type="match status" value="1"/>
</dbReference>
<dbReference type="PANTHER" id="PTHR10803:SF3">
    <property type="entry name" value="ATPASE GET3"/>
    <property type="match status" value="1"/>
</dbReference>
<comment type="similarity">
    <text evidence="1">Belongs to the arsA ATPase family.</text>
</comment>
<dbReference type="SUPFAM" id="SSF52540">
    <property type="entry name" value="P-loop containing nucleoside triphosphate hydrolases"/>
    <property type="match status" value="2"/>
</dbReference>
<feature type="domain" description="ArsA/GET3 Anion-transporting ATPase-like" evidence="2">
    <location>
        <begin position="329"/>
        <end position="472"/>
    </location>
</feature>
<evidence type="ECO:0000259" key="2">
    <source>
        <dbReference type="Pfam" id="PF02374"/>
    </source>
</evidence>
<name>A0A4R8WYE4_9MICO</name>
<protein>
    <submittedName>
        <fullName evidence="3">Arsenical pump-driving ATPase</fullName>
    </submittedName>
</protein>
<keyword evidence="4" id="KW-1185">Reference proteome</keyword>
<reference evidence="3 4" key="1">
    <citation type="submission" date="2019-03" db="EMBL/GenBank/DDBJ databases">
        <title>Genomics of glacier-inhabiting Cryobacterium strains.</title>
        <authorList>
            <person name="Liu Q."/>
            <person name="Xin Y.-H."/>
        </authorList>
    </citation>
    <scope>NUCLEOTIDE SEQUENCE [LARGE SCALE GENOMIC DNA]</scope>
    <source>
        <strain evidence="3 4">MDT1-3</strain>
    </source>
</reference>
<dbReference type="OrthoDB" id="9780677at2"/>
<dbReference type="PANTHER" id="PTHR10803">
    <property type="entry name" value="ARSENICAL PUMP-DRIVING ATPASE ARSENITE-TRANSLOCATING ATPASE"/>
    <property type="match status" value="1"/>
</dbReference>
<dbReference type="NCBIfam" id="TIGR04291">
    <property type="entry name" value="arsen_driv_ArsA"/>
    <property type="match status" value="1"/>
</dbReference>
<feature type="domain" description="ArsA/GET3 Anion-transporting ATPase-like" evidence="2">
    <location>
        <begin position="482"/>
        <end position="580"/>
    </location>
</feature>
<dbReference type="GO" id="GO:0015446">
    <property type="term" value="F:ATPase-coupled arsenite transmembrane transporter activity"/>
    <property type="evidence" value="ECO:0007669"/>
    <property type="project" value="InterPro"/>
</dbReference>
<evidence type="ECO:0000313" key="4">
    <source>
        <dbReference type="Proteomes" id="UP000298412"/>
    </source>
</evidence>
<comment type="caution">
    <text evidence="3">The sequence shown here is derived from an EMBL/GenBank/DDBJ whole genome shotgun (WGS) entry which is preliminary data.</text>
</comment>
<dbReference type="CDD" id="cd02035">
    <property type="entry name" value="ArsA"/>
    <property type="match status" value="2"/>
</dbReference>
<dbReference type="InterPro" id="IPR027541">
    <property type="entry name" value="Ars_ATPase"/>
</dbReference>
<dbReference type="AlphaFoldDB" id="A0A4R8WYE4"/>
<dbReference type="GO" id="GO:0005524">
    <property type="term" value="F:ATP binding"/>
    <property type="evidence" value="ECO:0007669"/>
    <property type="project" value="InterPro"/>
</dbReference>
<dbReference type="Gene3D" id="3.40.50.300">
    <property type="entry name" value="P-loop containing nucleotide triphosphate hydrolases"/>
    <property type="match status" value="2"/>
</dbReference>
<sequence length="587" mass="62706">MKFLKNPPRFLFFTGKGGVGKTSVACATALNLARDGRQVLLVSTDPASNVAQVFGMTIGNTVTPIDEVPGLFALEIDPEQAAAAYRERIIAPVRGLLPDDELAGIAEGLSGSCTTEIASFDEFTSLLADESVFGRYDHIVFDTAPTGHTIRLLRLPGTWTEFLDTGKGDPSCLGPLSGLDKHRSMYAAAVDALTDPALTRLILVSRPQTSSLAEIERTYLELNQIGISRGYVVINGVLPEAAGDEELTRAVRTREGAAMSAIPAAIAGLPRDVLELKATNMVGVPALQTLFAASGQAGIRDRKSLALDVIDAPLCALVDDLDLDDHGLVLCMGKGGVGKTTIAAAIAVALAKRGHAVHLTTTDPAAHLTETLHGSVPGLEVSRIDPVEAVRTYRDHVMATKGKNLDADGRAALAEDLLSPCTEEVAVFQQFSRVVHESRRKFVVVDTAPTGHTLLLLDATGSYHREMARQIEDSLSFTTPLMRLQDPDQTKVILVTLAETTPVLEAEILQEDLKRAGIQPWAWVVNSSIAAAQPESPFLRERAASELEQITRVRSLSGRVAILPLLPTEPIGEDRLAALTALSPQPV</sequence>
<evidence type="ECO:0000313" key="3">
    <source>
        <dbReference type="EMBL" id="TFC17951.1"/>
    </source>
</evidence>